<reference evidence="1 2" key="1">
    <citation type="submission" date="2019-02" db="EMBL/GenBank/DDBJ databases">
        <title>Marinobacter halodurans sp. nov., a marine bacterium isolated from sea tidal flat.</title>
        <authorList>
            <person name="Yoo Y."/>
            <person name="Lee D.W."/>
            <person name="Kim B.S."/>
            <person name="Kim J.-J."/>
        </authorList>
    </citation>
    <scope>NUCLEOTIDE SEQUENCE [LARGE SCALE GENOMIC DNA]</scope>
    <source>
        <strain evidence="1 2">YJ-S3-2</strain>
    </source>
</reference>
<evidence type="ECO:0000313" key="2">
    <source>
        <dbReference type="Proteomes" id="UP000313645"/>
    </source>
</evidence>
<protein>
    <submittedName>
        <fullName evidence="1">Uncharacterized protein</fullName>
    </submittedName>
</protein>
<organism evidence="1 2">
    <name type="scientific">Marinobacter halodurans</name>
    <dbReference type="NCBI Taxonomy" id="2528979"/>
    <lineage>
        <taxon>Bacteria</taxon>
        <taxon>Pseudomonadati</taxon>
        <taxon>Pseudomonadota</taxon>
        <taxon>Gammaproteobacteria</taxon>
        <taxon>Pseudomonadales</taxon>
        <taxon>Marinobacteraceae</taxon>
        <taxon>Marinobacter</taxon>
    </lineage>
</organism>
<evidence type="ECO:0000313" key="1">
    <source>
        <dbReference type="EMBL" id="TBW45046.1"/>
    </source>
</evidence>
<comment type="caution">
    <text evidence="1">The sequence shown here is derived from an EMBL/GenBank/DDBJ whole genome shotgun (WGS) entry which is preliminary data.</text>
</comment>
<dbReference type="Proteomes" id="UP000313645">
    <property type="component" value="Unassembled WGS sequence"/>
</dbReference>
<dbReference type="EMBL" id="SJDL01000116">
    <property type="protein sequence ID" value="TBW45046.1"/>
    <property type="molecule type" value="Genomic_DNA"/>
</dbReference>
<keyword evidence="2" id="KW-1185">Reference proteome</keyword>
<sequence>MPRAIKAILNIAEEVLGDSIATDALEYYALQIENLGIQPAFFALEEFGIPYQLARKLDYEYKKHFSDRVPEIDDAISFVKEIYSDVNDADLPAFEYSLLDSFKRTVR</sequence>
<dbReference type="RefSeq" id="WP_131484299.1">
    <property type="nucleotide sequence ID" value="NZ_SJDL01000116.1"/>
</dbReference>
<name>A0ABY1ZD74_9GAMM</name>
<proteinExistence type="predicted"/>
<accession>A0ABY1ZD74</accession>
<gene>
    <name evidence="1" type="ORF">EZI54_23650</name>
</gene>